<dbReference type="Proteomes" id="UP001055811">
    <property type="component" value="Linkage Group LG08"/>
</dbReference>
<keyword evidence="2" id="KW-1185">Reference proteome</keyword>
<gene>
    <name evidence="1" type="ORF">L2E82_45257</name>
</gene>
<name>A0ACB8ZT09_CICIN</name>
<evidence type="ECO:0000313" key="2">
    <source>
        <dbReference type="Proteomes" id="UP001055811"/>
    </source>
</evidence>
<proteinExistence type="predicted"/>
<reference evidence="2" key="1">
    <citation type="journal article" date="2022" name="Mol. Ecol. Resour.">
        <title>The genomes of chicory, endive, great burdock and yacon provide insights into Asteraceae palaeo-polyploidization history and plant inulin production.</title>
        <authorList>
            <person name="Fan W."/>
            <person name="Wang S."/>
            <person name="Wang H."/>
            <person name="Wang A."/>
            <person name="Jiang F."/>
            <person name="Liu H."/>
            <person name="Zhao H."/>
            <person name="Xu D."/>
            <person name="Zhang Y."/>
        </authorList>
    </citation>
    <scope>NUCLEOTIDE SEQUENCE [LARGE SCALE GENOMIC DNA]</scope>
    <source>
        <strain evidence="2">cv. Punajuju</strain>
    </source>
</reference>
<comment type="caution">
    <text evidence="1">The sequence shown here is derived from an EMBL/GenBank/DDBJ whole genome shotgun (WGS) entry which is preliminary data.</text>
</comment>
<sequence length="207" mass="23928">MFLRECGYLDAPIPMKFGKQADMIIFESTAETPEYSVLPTRSLTPIGSLLPIWACPHHLLTQPERIPKTAPRTRSFGSSSSFPPEHNLYMEEFANINSQLADLRLDYQTIYDNLGEIGTNQMELRQDFEQFRETQYKHNHDFMSLLADLHRTVVLNPWQQQQPPQPQQPPQQPGSQPLQPPQYPPYPHYPPYPYPPYLPRGPFPGPQ</sequence>
<dbReference type="EMBL" id="CM042016">
    <property type="protein sequence ID" value="KAI3700621.1"/>
    <property type="molecule type" value="Genomic_DNA"/>
</dbReference>
<accession>A0ACB8ZT09</accession>
<protein>
    <submittedName>
        <fullName evidence="1">Uncharacterized protein</fullName>
    </submittedName>
</protein>
<reference evidence="1 2" key="2">
    <citation type="journal article" date="2022" name="Mol. Ecol. Resour.">
        <title>The genomes of chicory, endive, great burdock and yacon provide insights into Asteraceae paleo-polyploidization history and plant inulin production.</title>
        <authorList>
            <person name="Fan W."/>
            <person name="Wang S."/>
            <person name="Wang H."/>
            <person name="Wang A."/>
            <person name="Jiang F."/>
            <person name="Liu H."/>
            <person name="Zhao H."/>
            <person name="Xu D."/>
            <person name="Zhang Y."/>
        </authorList>
    </citation>
    <scope>NUCLEOTIDE SEQUENCE [LARGE SCALE GENOMIC DNA]</scope>
    <source>
        <strain evidence="2">cv. Punajuju</strain>
        <tissue evidence="1">Leaves</tissue>
    </source>
</reference>
<evidence type="ECO:0000313" key="1">
    <source>
        <dbReference type="EMBL" id="KAI3700621.1"/>
    </source>
</evidence>
<organism evidence="1 2">
    <name type="scientific">Cichorium intybus</name>
    <name type="common">Chicory</name>
    <dbReference type="NCBI Taxonomy" id="13427"/>
    <lineage>
        <taxon>Eukaryota</taxon>
        <taxon>Viridiplantae</taxon>
        <taxon>Streptophyta</taxon>
        <taxon>Embryophyta</taxon>
        <taxon>Tracheophyta</taxon>
        <taxon>Spermatophyta</taxon>
        <taxon>Magnoliopsida</taxon>
        <taxon>eudicotyledons</taxon>
        <taxon>Gunneridae</taxon>
        <taxon>Pentapetalae</taxon>
        <taxon>asterids</taxon>
        <taxon>campanulids</taxon>
        <taxon>Asterales</taxon>
        <taxon>Asteraceae</taxon>
        <taxon>Cichorioideae</taxon>
        <taxon>Cichorieae</taxon>
        <taxon>Cichoriinae</taxon>
        <taxon>Cichorium</taxon>
    </lineage>
</organism>